<sequence>MQSPHPPEREKIKKVSRACNTCRLKRKKCDGLEPCIFCTETAVECSYSREPRRRGPPSGYLRYTETRVALLETLLGLYVQKSAPESVQALAEAARTLTAESTTHTQDVWDAYKEVWTDSEASRVVNELAGVFAPFSPADNQAPTPKALLPSAGRLLPPLPPPPPRSPSPFATPTLSAYNNESFERHQPGLSPIHDSHQSLDLPQMDRADLPMPRCPPADSSVRASSRYPRAYWRAAAIASPPPSFETTPLSRSPTLAGLVLPPGTGAAQPLPDLPPPDVRATFLATYRAAVHPSLPILSPAQAADPAALAASPMLLLALCAYTARLEPSAASAYRSAADIWYESASGLLQRALRRAVIGPDAVQTLLLLALRDLGCGHDARAWRGVGAAIRVGVEYGLDRISSRNTTGSGFGNGAAADKGETSGDTDAAWTRGLWGVAKMLDLFLSIQLGREPGSAEALRPVSLGTGEVSMNGSGSRHAHASAFPSPPPYSASSSALPSPSLMSPTTTAPVSASSSSSAQDDAEADSEAALFAHTRALVRIVTRVHFYVRLGYGYADDASSSHFPAKTNGALRTELAAWHRSLPARFRVALGGGRVPRAVLEAHMLYQVGLGMLARSSPADVGGRYAHSDSCNDVDTEEADADEADADAASTFNVLLDKYRPSLPGAGPHVVWLVFAAARTGLQRAIASARSSGISSTGGNGKGGYALAGNARALQMQLYLLNCRDALAAMSGTWELAERCARTLEQLMEGDGGADDGARAGGAKRKRGVQEHGARKRWQEQCDFGGAWGAGAEPDDEGGTGAGWSGARTAVWDGASDERKAGRSELGGFDAGSGRGWSLGCSTGRLGSDRDGAAVVPG</sequence>
<keyword evidence="4" id="KW-0805">Transcription regulation</keyword>
<dbReference type="InterPro" id="IPR007219">
    <property type="entry name" value="XnlR_reg_dom"/>
</dbReference>
<evidence type="ECO:0000256" key="4">
    <source>
        <dbReference type="ARBA" id="ARBA00023015"/>
    </source>
</evidence>
<dbReference type="Pfam" id="PF04082">
    <property type="entry name" value="Fungal_trans"/>
    <property type="match status" value="1"/>
</dbReference>
<evidence type="ECO:0000256" key="7">
    <source>
        <dbReference type="ARBA" id="ARBA00023242"/>
    </source>
</evidence>
<feature type="region of interest" description="Disordered" evidence="8">
    <location>
        <begin position="750"/>
        <end position="859"/>
    </location>
</feature>
<dbReference type="InterPro" id="IPR001138">
    <property type="entry name" value="Zn2Cys6_DnaBD"/>
</dbReference>
<dbReference type="GO" id="GO:0006351">
    <property type="term" value="P:DNA-templated transcription"/>
    <property type="evidence" value="ECO:0007669"/>
    <property type="project" value="InterPro"/>
</dbReference>
<dbReference type="GO" id="GO:0000981">
    <property type="term" value="F:DNA-binding transcription factor activity, RNA polymerase II-specific"/>
    <property type="evidence" value="ECO:0007669"/>
    <property type="project" value="InterPro"/>
</dbReference>
<organism evidence="10 11">
    <name type="scientific">Mycena pura</name>
    <dbReference type="NCBI Taxonomy" id="153505"/>
    <lineage>
        <taxon>Eukaryota</taxon>
        <taxon>Fungi</taxon>
        <taxon>Dikarya</taxon>
        <taxon>Basidiomycota</taxon>
        <taxon>Agaricomycotina</taxon>
        <taxon>Agaricomycetes</taxon>
        <taxon>Agaricomycetidae</taxon>
        <taxon>Agaricales</taxon>
        <taxon>Marasmiineae</taxon>
        <taxon>Mycenaceae</taxon>
        <taxon>Mycena</taxon>
    </lineage>
</organism>
<dbReference type="Proteomes" id="UP001219525">
    <property type="component" value="Unassembled WGS sequence"/>
</dbReference>
<dbReference type="InterPro" id="IPR051615">
    <property type="entry name" value="Transcr_Regulatory_Elem"/>
</dbReference>
<evidence type="ECO:0000256" key="2">
    <source>
        <dbReference type="ARBA" id="ARBA00022723"/>
    </source>
</evidence>
<accession>A0AAD6VRG4</accession>
<evidence type="ECO:0000259" key="9">
    <source>
        <dbReference type="PROSITE" id="PS50048"/>
    </source>
</evidence>
<name>A0AAD6VRG4_9AGAR</name>
<dbReference type="CDD" id="cd12148">
    <property type="entry name" value="fungal_TF_MHR"/>
    <property type="match status" value="1"/>
</dbReference>
<reference evidence="10" key="1">
    <citation type="submission" date="2023-03" db="EMBL/GenBank/DDBJ databases">
        <title>Massive genome expansion in bonnet fungi (Mycena s.s.) driven by repeated elements and novel gene families across ecological guilds.</title>
        <authorList>
            <consortium name="Lawrence Berkeley National Laboratory"/>
            <person name="Harder C.B."/>
            <person name="Miyauchi S."/>
            <person name="Viragh M."/>
            <person name="Kuo A."/>
            <person name="Thoen E."/>
            <person name="Andreopoulos B."/>
            <person name="Lu D."/>
            <person name="Skrede I."/>
            <person name="Drula E."/>
            <person name="Henrissat B."/>
            <person name="Morin E."/>
            <person name="Kohler A."/>
            <person name="Barry K."/>
            <person name="LaButti K."/>
            <person name="Morin E."/>
            <person name="Salamov A."/>
            <person name="Lipzen A."/>
            <person name="Mereny Z."/>
            <person name="Hegedus B."/>
            <person name="Baldrian P."/>
            <person name="Stursova M."/>
            <person name="Weitz H."/>
            <person name="Taylor A."/>
            <person name="Grigoriev I.V."/>
            <person name="Nagy L.G."/>
            <person name="Martin F."/>
            <person name="Kauserud H."/>
        </authorList>
    </citation>
    <scope>NUCLEOTIDE SEQUENCE</scope>
    <source>
        <strain evidence="10">9144</strain>
    </source>
</reference>
<dbReference type="Pfam" id="PF00172">
    <property type="entry name" value="Zn_clus"/>
    <property type="match status" value="1"/>
</dbReference>
<keyword evidence="6" id="KW-0804">Transcription</keyword>
<dbReference type="PROSITE" id="PS50048">
    <property type="entry name" value="ZN2_CY6_FUNGAL_2"/>
    <property type="match status" value="1"/>
</dbReference>
<gene>
    <name evidence="10" type="ORF">GGX14DRAFT_431440</name>
</gene>
<dbReference type="Gene3D" id="4.10.240.10">
    <property type="entry name" value="Zn(2)-C6 fungal-type DNA-binding domain"/>
    <property type="match status" value="1"/>
</dbReference>
<dbReference type="InterPro" id="IPR036864">
    <property type="entry name" value="Zn2-C6_fun-type_DNA-bd_sf"/>
</dbReference>
<evidence type="ECO:0000256" key="1">
    <source>
        <dbReference type="ARBA" id="ARBA00004123"/>
    </source>
</evidence>
<evidence type="ECO:0000313" key="10">
    <source>
        <dbReference type="EMBL" id="KAJ7220609.1"/>
    </source>
</evidence>
<dbReference type="SMART" id="SM00066">
    <property type="entry name" value="GAL4"/>
    <property type="match status" value="1"/>
</dbReference>
<evidence type="ECO:0000256" key="5">
    <source>
        <dbReference type="ARBA" id="ARBA00023125"/>
    </source>
</evidence>
<keyword evidence="7" id="KW-0539">Nucleus</keyword>
<dbReference type="GO" id="GO:0008270">
    <property type="term" value="F:zinc ion binding"/>
    <property type="evidence" value="ECO:0007669"/>
    <property type="project" value="InterPro"/>
</dbReference>
<evidence type="ECO:0000313" key="11">
    <source>
        <dbReference type="Proteomes" id="UP001219525"/>
    </source>
</evidence>
<dbReference type="SUPFAM" id="SSF57701">
    <property type="entry name" value="Zn2/Cys6 DNA-binding domain"/>
    <property type="match status" value="1"/>
</dbReference>
<comment type="caution">
    <text evidence="10">The sequence shown here is derived from an EMBL/GenBank/DDBJ whole genome shotgun (WGS) entry which is preliminary data.</text>
</comment>
<dbReference type="GO" id="GO:0003677">
    <property type="term" value="F:DNA binding"/>
    <property type="evidence" value="ECO:0007669"/>
    <property type="project" value="UniProtKB-KW"/>
</dbReference>
<dbReference type="AlphaFoldDB" id="A0AAD6VRG4"/>
<keyword evidence="5" id="KW-0238">DNA-binding</keyword>
<feature type="region of interest" description="Disordered" evidence="8">
    <location>
        <begin position="469"/>
        <end position="520"/>
    </location>
</feature>
<dbReference type="PANTHER" id="PTHR31313:SF81">
    <property type="entry name" value="TY1 ENHANCER ACTIVATOR"/>
    <property type="match status" value="1"/>
</dbReference>
<dbReference type="EMBL" id="JARJCW010000009">
    <property type="protein sequence ID" value="KAJ7220609.1"/>
    <property type="molecule type" value="Genomic_DNA"/>
</dbReference>
<protein>
    <recommendedName>
        <fullName evidence="9">Zn(2)-C6 fungal-type domain-containing protein</fullName>
    </recommendedName>
</protein>
<keyword evidence="11" id="KW-1185">Reference proteome</keyword>
<keyword evidence="3" id="KW-0862">Zinc</keyword>
<proteinExistence type="predicted"/>
<dbReference type="PANTHER" id="PTHR31313">
    <property type="entry name" value="TY1 ENHANCER ACTIVATOR"/>
    <property type="match status" value="1"/>
</dbReference>
<evidence type="ECO:0000256" key="6">
    <source>
        <dbReference type="ARBA" id="ARBA00023163"/>
    </source>
</evidence>
<feature type="compositionally biased region" description="Low complexity" evidence="8">
    <location>
        <begin position="147"/>
        <end position="156"/>
    </location>
</feature>
<dbReference type="PROSITE" id="PS00463">
    <property type="entry name" value="ZN2_CY6_FUNGAL_1"/>
    <property type="match status" value="1"/>
</dbReference>
<feature type="region of interest" description="Disordered" evidence="8">
    <location>
        <begin position="139"/>
        <end position="176"/>
    </location>
</feature>
<dbReference type="CDD" id="cd00067">
    <property type="entry name" value="GAL4"/>
    <property type="match status" value="1"/>
</dbReference>
<feature type="compositionally biased region" description="Pro residues" evidence="8">
    <location>
        <begin position="157"/>
        <end position="167"/>
    </location>
</feature>
<evidence type="ECO:0000256" key="8">
    <source>
        <dbReference type="SAM" id="MobiDB-lite"/>
    </source>
</evidence>
<dbReference type="GO" id="GO:0005634">
    <property type="term" value="C:nucleus"/>
    <property type="evidence" value="ECO:0007669"/>
    <property type="project" value="UniProtKB-SubCell"/>
</dbReference>
<feature type="domain" description="Zn(2)-C6 fungal-type" evidence="9">
    <location>
        <begin position="18"/>
        <end position="47"/>
    </location>
</feature>
<keyword evidence="2" id="KW-0479">Metal-binding</keyword>
<feature type="compositionally biased region" description="Low complexity" evidence="8">
    <location>
        <begin position="491"/>
        <end position="520"/>
    </location>
</feature>
<comment type="subcellular location">
    <subcellularLocation>
        <location evidence="1">Nucleus</location>
    </subcellularLocation>
</comment>
<evidence type="ECO:0000256" key="3">
    <source>
        <dbReference type="ARBA" id="ARBA00022833"/>
    </source>
</evidence>
<feature type="compositionally biased region" description="Basic and acidic residues" evidence="8">
    <location>
        <begin position="769"/>
        <end position="781"/>
    </location>
</feature>